<gene>
    <name evidence="2" type="ORF">REJC140_02194</name>
</gene>
<dbReference type="Proteomes" id="UP000606921">
    <property type="component" value="Unassembled WGS sequence"/>
</dbReference>
<organism evidence="2 3">
    <name type="scientific">Pseudorhizobium endolithicum</name>
    <dbReference type="NCBI Taxonomy" id="1191678"/>
    <lineage>
        <taxon>Bacteria</taxon>
        <taxon>Pseudomonadati</taxon>
        <taxon>Pseudomonadota</taxon>
        <taxon>Alphaproteobacteria</taxon>
        <taxon>Hyphomicrobiales</taxon>
        <taxon>Rhizobiaceae</taxon>
        <taxon>Rhizobium/Agrobacterium group</taxon>
        <taxon>Pseudorhizobium</taxon>
    </lineage>
</organism>
<evidence type="ECO:0000313" key="2">
    <source>
        <dbReference type="EMBL" id="CAD7054615.1"/>
    </source>
</evidence>
<keyword evidence="3" id="KW-1185">Reference proteome</keyword>
<proteinExistence type="predicted"/>
<evidence type="ECO:0000259" key="1">
    <source>
        <dbReference type="Pfam" id="PF13480"/>
    </source>
</evidence>
<sequence>MTDSFEIVTRDRLEDLSPEWPSGAPSSRLDVGFHAFQSRGFLQAWMASFGRAGGQTFHFIELRDGSGNPALFVPVRILKRSGIRILQFIDHDAADYNAPIIFRMTMNWTVAQAEKLWRRILAQLPSVDVVELTKMPKEVEGVANPLAFLGDRASDLSCHATDLRRSWPQIDAEVPRRTTLLRKIRGLERVAPVGFHLAETEEEVKRITEVMLRQKQRRFEETMVPGFDVDRDKHDFFRDGTEVFQRCGMLKLFYLTAGETVVATIWGLVSGKRYYAIMLSFEGGEWTRHSPGSILFYRCLQWLHGNGYEWMDLGIGNEPWKLESCRTTIPLVERREALTLRGRLYLQRVRLAERMRKLELYQRLRPMKWILLRKLRSR</sequence>
<comment type="caution">
    <text evidence="2">The sequence shown here is derived from an EMBL/GenBank/DDBJ whole genome shotgun (WGS) entry which is preliminary data.</text>
</comment>
<feature type="domain" description="BioF2-like acetyltransferase" evidence="1">
    <location>
        <begin position="176"/>
        <end position="321"/>
    </location>
</feature>
<dbReference type="EMBL" id="CABFWF030000018">
    <property type="protein sequence ID" value="CAD7054615.1"/>
    <property type="molecule type" value="Genomic_DNA"/>
</dbReference>
<evidence type="ECO:0000313" key="3">
    <source>
        <dbReference type="Proteomes" id="UP000606921"/>
    </source>
</evidence>
<accession>A0ABM8PY59</accession>
<dbReference type="Gene3D" id="3.40.630.30">
    <property type="match status" value="1"/>
</dbReference>
<protein>
    <submittedName>
        <fullName evidence="2">GNAT family N-acetyltransferase</fullName>
    </submittedName>
</protein>
<name>A0ABM8PY59_9HYPH</name>
<dbReference type="Pfam" id="PF13480">
    <property type="entry name" value="Acetyltransf_6"/>
    <property type="match status" value="1"/>
</dbReference>
<dbReference type="InterPro" id="IPR016181">
    <property type="entry name" value="Acyl_CoA_acyltransferase"/>
</dbReference>
<dbReference type="InterPro" id="IPR038740">
    <property type="entry name" value="BioF2-like_GNAT_dom"/>
</dbReference>
<dbReference type="RefSeq" id="WP_142594160.1">
    <property type="nucleotide sequence ID" value="NZ_CABFWF030000018.1"/>
</dbReference>
<reference evidence="2 3" key="1">
    <citation type="submission" date="2020-11" db="EMBL/GenBank/DDBJ databases">
        <authorList>
            <person name="Lassalle F."/>
        </authorList>
    </citation>
    <scope>NUCLEOTIDE SEQUENCE [LARGE SCALE GENOMIC DNA]</scope>
    <source>
        <strain evidence="2 3">JC140</strain>
    </source>
</reference>
<dbReference type="SUPFAM" id="SSF55729">
    <property type="entry name" value="Acyl-CoA N-acyltransferases (Nat)"/>
    <property type="match status" value="1"/>
</dbReference>